<dbReference type="PANTHER" id="PTHR30435">
    <property type="entry name" value="FLAGELLAR PROTEIN"/>
    <property type="match status" value="1"/>
</dbReference>
<organism evidence="9 10">
    <name type="scientific">Candidatus Magnetoglobus multicellularis str. Araruama</name>
    <dbReference type="NCBI Taxonomy" id="890399"/>
    <lineage>
        <taxon>Bacteria</taxon>
        <taxon>Pseudomonadati</taxon>
        <taxon>Thermodesulfobacteriota</taxon>
        <taxon>Desulfobacteria</taxon>
        <taxon>Desulfobacterales</taxon>
        <taxon>Desulfobacteraceae</taxon>
        <taxon>Candidatus Magnetoglobus</taxon>
    </lineage>
</organism>
<proteinExistence type="inferred from homology"/>
<evidence type="ECO:0000256" key="5">
    <source>
        <dbReference type="ARBA" id="ARBA00025933"/>
    </source>
</evidence>
<keyword evidence="4 6" id="KW-0975">Bacterial flagellum</keyword>
<dbReference type="InterPro" id="IPR001444">
    <property type="entry name" value="Flag_bb_rod_N"/>
</dbReference>
<dbReference type="GO" id="GO:0030694">
    <property type="term" value="C:bacterial-type flagellum basal body, rod"/>
    <property type="evidence" value="ECO:0007669"/>
    <property type="project" value="UniProtKB-UniRule"/>
</dbReference>
<dbReference type="PROSITE" id="PS00588">
    <property type="entry name" value="FLAGELLA_BB_ROD"/>
    <property type="match status" value="1"/>
</dbReference>
<keyword evidence="9" id="KW-0282">Flagellum</keyword>
<comment type="subcellular location">
    <subcellularLocation>
        <location evidence="1 6">Bacterial flagellum basal body</location>
    </subcellularLocation>
</comment>
<feature type="domain" description="Flagellar basal-body/hook protein C-terminal" evidence="8">
    <location>
        <begin position="109"/>
        <end position="153"/>
    </location>
</feature>
<dbReference type="PANTHER" id="PTHR30435:SF2">
    <property type="entry name" value="FLAGELLAR BASAL-BODY ROD PROTEIN FLGC"/>
    <property type="match status" value="1"/>
</dbReference>
<evidence type="ECO:0000259" key="8">
    <source>
        <dbReference type="Pfam" id="PF06429"/>
    </source>
</evidence>
<feature type="domain" description="Flagellar basal body rod protein N-terminal" evidence="7">
    <location>
        <begin position="15"/>
        <end position="43"/>
    </location>
</feature>
<dbReference type="Pfam" id="PF00460">
    <property type="entry name" value="Flg_bb_rod"/>
    <property type="match status" value="1"/>
</dbReference>
<dbReference type="Proteomes" id="UP000189670">
    <property type="component" value="Unassembled WGS sequence"/>
</dbReference>
<keyword evidence="9" id="KW-0966">Cell projection</keyword>
<evidence type="ECO:0000256" key="2">
    <source>
        <dbReference type="ARBA" id="ARBA00009677"/>
    </source>
</evidence>
<evidence type="ECO:0000256" key="3">
    <source>
        <dbReference type="ARBA" id="ARBA00017941"/>
    </source>
</evidence>
<evidence type="ECO:0000259" key="7">
    <source>
        <dbReference type="Pfam" id="PF00460"/>
    </source>
</evidence>
<comment type="similarity">
    <text evidence="2">Belongs to the flagella basal body rod proteins family.</text>
</comment>
<comment type="caution">
    <text evidence="9">The sequence shown here is derived from an EMBL/GenBank/DDBJ whole genome shotgun (WGS) entry which is preliminary data.</text>
</comment>
<reference evidence="10" key="1">
    <citation type="submission" date="2012-11" db="EMBL/GenBank/DDBJ databases">
        <authorList>
            <person name="Lucero-Rivera Y.E."/>
            <person name="Tovar-Ramirez D."/>
        </authorList>
    </citation>
    <scope>NUCLEOTIDE SEQUENCE [LARGE SCALE GENOMIC DNA]</scope>
    <source>
        <strain evidence="10">Araruama</strain>
    </source>
</reference>
<dbReference type="GO" id="GO:0071978">
    <property type="term" value="P:bacterial-type flagellum-dependent swarming motility"/>
    <property type="evidence" value="ECO:0007669"/>
    <property type="project" value="TreeGrafter"/>
</dbReference>
<evidence type="ECO:0000256" key="6">
    <source>
        <dbReference type="RuleBase" id="RU362062"/>
    </source>
</evidence>
<dbReference type="EMBL" id="ATBP01000018">
    <property type="protein sequence ID" value="ETR74180.1"/>
    <property type="molecule type" value="Genomic_DNA"/>
</dbReference>
<evidence type="ECO:0000256" key="4">
    <source>
        <dbReference type="ARBA" id="ARBA00023143"/>
    </source>
</evidence>
<accession>A0A1V1PHB2</accession>
<protein>
    <recommendedName>
        <fullName evidence="3 6">Flagellar basal-body rod protein FlgC</fullName>
    </recommendedName>
</protein>
<evidence type="ECO:0000256" key="1">
    <source>
        <dbReference type="ARBA" id="ARBA00004117"/>
    </source>
</evidence>
<dbReference type="InterPro" id="IPR010930">
    <property type="entry name" value="Flg_bb/hook_C_dom"/>
</dbReference>
<name>A0A1V1PHB2_9BACT</name>
<dbReference type="Pfam" id="PF06429">
    <property type="entry name" value="Flg_bbr_C"/>
    <property type="match status" value="1"/>
</dbReference>
<sequence>MQLLEEDNMNLFHSMNISTTGLTVNRLQMNVISTNLANANTTRTETGEPYRRQLLHLRTKAVEDFQSVLDGQVREKNKDTFYGVNVDSIDKDMTPFRKVYNPGHPHADKQGFVSIPNVNTMLEMANLVIAKRSYEANVTVMKTAKAMALKALEIGK</sequence>
<dbReference type="InterPro" id="IPR006299">
    <property type="entry name" value="FlgC"/>
</dbReference>
<dbReference type="AlphaFoldDB" id="A0A1V1PHB2"/>
<evidence type="ECO:0000313" key="9">
    <source>
        <dbReference type="EMBL" id="ETR74180.1"/>
    </source>
</evidence>
<gene>
    <name evidence="9" type="primary">flgC</name>
    <name evidence="9" type="ORF">OMM_06473</name>
</gene>
<comment type="subunit">
    <text evidence="5 6">The basal body constitutes a major portion of the flagellar organelle and consists of four rings (L,P,S, and M) mounted on a central rod. The rod consists of about 26 subunits of FlgG in the distal portion, and FlgB, FlgC and FlgF are thought to build up the proximal portion of the rod with about 6 subunits each.</text>
</comment>
<evidence type="ECO:0000313" key="10">
    <source>
        <dbReference type="Proteomes" id="UP000189670"/>
    </source>
</evidence>
<dbReference type="NCBIfam" id="TIGR01395">
    <property type="entry name" value="FlgC"/>
    <property type="match status" value="1"/>
</dbReference>
<dbReference type="InterPro" id="IPR019776">
    <property type="entry name" value="Flagellar_basal_body_rod_CS"/>
</dbReference>
<keyword evidence="9" id="KW-0969">Cilium</keyword>